<organism evidence="7 8">
    <name type="scientific">Allomyces macrogynus (strain ATCC 38327)</name>
    <name type="common">Allomyces javanicus var. macrogynus</name>
    <dbReference type="NCBI Taxonomy" id="578462"/>
    <lineage>
        <taxon>Eukaryota</taxon>
        <taxon>Fungi</taxon>
        <taxon>Fungi incertae sedis</taxon>
        <taxon>Blastocladiomycota</taxon>
        <taxon>Blastocladiomycetes</taxon>
        <taxon>Blastocladiales</taxon>
        <taxon>Blastocladiaceae</taxon>
        <taxon>Allomyces</taxon>
    </lineage>
</organism>
<reference evidence="7 8" key="1">
    <citation type="submission" date="2009-11" db="EMBL/GenBank/DDBJ databases">
        <title>Annotation of Allomyces macrogynus ATCC 38327.</title>
        <authorList>
            <consortium name="The Broad Institute Genome Sequencing Platform"/>
            <person name="Russ C."/>
            <person name="Cuomo C."/>
            <person name="Burger G."/>
            <person name="Gray M.W."/>
            <person name="Holland P.W.H."/>
            <person name="King N."/>
            <person name="Lang F.B.F."/>
            <person name="Roger A.J."/>
            <person name="Ruiz-Trillo I."/>
            <person name="Young S.K."/>
            <person name="Zeng Q."/>
            <person name="Gargeya S."/>
            <person name="Fitzgerald M."/>
            <person name="Haas B."/>
            <person name="Abouelleil A."/>
            <person name="Alvarado L."/>
            <person name="Arachchi H.M."/>
            <person name="Berlin A."/>
            <person name="Chapman S.B."/>
            <person name="Gearin G."/>
            <person name="Goldberg J."/>
            <person name="Griggs A."/>
            <person name="Gujja S."/>
            <person name="Hansen M."/>
            <person name="Heiman D."/>
            <person name="Howarth C."/>
            <person name="Larimer J."/>
            <person name="Lui A."/>
            <person name="MacDonald P.J.P."/>
            <person name="McCowen C."/>
            <person name="Montmayeur A."/>
            <person name="Murphy C."/>
            <person name="Neiman D."/>
            <person name="Pearson M."/>
            <person name="Priest M."/>
            <person name="Roberts A."/>
            <person name="Saif S."/>
            <person name="Shea T."/>
            <person name="Sisk P."/>
            <person name="Stolte C."/>
            <person name="Sykes S."/>
            <person name="Wortman J."/>
            <person name="Nusbaum C."/>
            <person name="Birren B."/>
        </authorList>
    </citation>
    <scope>NUCLEOTIDE SEQUENCE [LARGE SCALE GENOMIC DNA]</scope>
    <source>
        <strain evidence="7 8">ATCC 38327</strain>
    </source>
</reference>
<evidence type="ECO:0000256" key="4">
    <source>
        <dbReference type="PROSITE-ProRule" id="PRU00221"/>
    </source>
</evidence>
<dbReference type="PANTHER" id="PTHR24098:SF0">
    <property type="entry name" value="OUTER SEGMENT 5"/>
    <property type="match status" value="1"/>
</dbReference>
<dbReference type="GO" id="GO:0005929">
    <property type="term" value="C:cilium"/>
    <property type="evidence" value="ECO:0007669"/>
    <property type="project" value="UniProtKB-SubCell"/>
</dbReference>
<keyword evidence="3" id="KW-0966">Cell projection</keyword>
<gene>
    <name evidence="7" type="ORF">AMAG_01512</name>
</gene>
<dbReference type="InterPro" id="IPR036322">
    <property type="entry name" value="WD40_repeat_dom_sf"/>
</dbReference>
<evidence type="ECO:0000259" key="5">
    <source>
        <dbReference type="Pfam" id="PF23335"/>
    </source>
</evidence>
<feature type="repeat" description="WD" evidence="4">
    <location>
        <begin position="123"/>
        <end position="155"/>
    </location>
</feature>
<dbReference type="SMART" id="SM00320">
    <property type="entry name" value="WD40"/>
    <property type="match status" value="6"/>
</dbReference>
<feature type="domain" description="IFT80 second beta-propeller" evidence="5">
    <location>
        <begin position="321"/>
        <end position="596"/>
    </location>
</feature>
<evidence type="ECO:0000259" key="6">
    <source>
        <dbReference type="Pfam" id="PF23387"/>
    </source>
</evidence>
<keyword evidence="2" id="KW-0969">Cilium</keyword>
<comment type="subcellular location">
    <subcellularLocation>
        <location evidence="1">Cell projection</location>
        <location evidence="1">Cilium</location>
    </subcellularLocation>
</comment>
<keyword evidence="8" id="KW-1185">Reference proteome</keyword>
<evidence type="ECO:0000313" key="7">
    <source>
        <dbReference type="EMBL" id="KNE55625.1"/>
    </source>
</evidence>
<dbReference type="OMA" id="WDAQGAN"/>
<dbReference type="InterPro" id="IPR001680">
    <property type="entry name" value="WD40_rpt"/>
</dbReference>
<dbReference type="PROSITE" id="PS50294">
    <property type="entry name" value="WD_REPEATS_REGION"/>
    <property type="match status" value="2"/>
</dbReference>
<reference evidence="8" key="2">
    <citation type="submission" date="2009-11" db="EMBL/GenBank/DDBJ databases">
        <title>The Genome Sequence of Allomyces macrogynus strain ATCC 38327.</title>
        <authorList>
            <consortium name="The Broad Institute Genome Sequencing Platform"/>
            <person name="Russ C."/>
            <person name="Cuomo C."/>
            <person name="Shea T."/>
            <person name="Young S.K."/>
            <person name="Zeng Q."/>
            <person name="Koehrsen M."/>
            <person name="Haas B."/>
            <person name="Borodovsky M."/>
            <person name="Guigo R."/>
            <person name="Alvarado L."/>
            <person name="Berlin A."/>
            <person name="Borenstein D."/>
            <person name="Chen Z."/>
            <person name="Engels R."/>
            <person name="Freedman E."/>
            <person name="Gellesch M."/>
            <person name="Goldberg J."/>
            <person name="Griggs A."/>
            <person name="Gujja S."/>
            <person name="Heiman D."/>
            <person name="Hepburn T."/>
            <person name="Howarth C."/>
            <person name="Jen D."/>
            <person name="Larson L."/>
            <person name="Lewis B."/>
            <person name="Mehta T."/>
            <person name="Park D."/>
            <person name="Pearson M."/>
            <person name="Roberts A."/>
            <person name="Saif S."/>
            <person name="Shenoy N."/>
            <person name="Sisk P."/>
            <person name="Stolte C."/>
            <person name="Sykes S."/>
            <person name="Walk T."/>
            <person name="White J."/>
            <person name="Yandava C."/>
            <person name="Burger G."/>
            <person name="Gray M.W."/>
            <person name="Holland P.W.H."/>
            <person name="King N."/>
            <person name="Lang F.B.F."/>
            <person name="Roger A.J."/>
            <person name="Ruiz-Trillo I."/>
            <person name="Lander E."/>
            <person name="Nusbaum C."/>
        </authorList>
    </citation>
    <scope>NUCLEOTIDE SEQUENCE [LARGE SCALE GENOMIC DNA]</scope>
    <source>
        <strain evidence="8">ATCC 38327</strain>
    </source>
</reference>
<feature type="domain" description="IFT80/172/WDR35 TPR" evidence="6">
    <location>
        <begin position="629"/>
        <end position="772"/>
    </location>
</feature>
<sequence length="777" mass="85121">MKLKVSCNSSCHSDVVACLGWSSTNELFSIGEDQRLLRWTREGDCLGPVATTLFNPAGGFPPRVAAATAAAAASDGTAAADGPPRVYVTALSWLPGRTDMFAAGTSDGKIMLCSKGARVDKIMDAHCGAVLSLHWSGDGSALLSGGEDGQVKIWSKTGMLRSLLLTQGTPTFSSSWSPDGTQVLLTANRSLCIKPLQAGSKQIMWKAHDGCVMKVAWNEASSLIVSGGEDKRFKVWDAYGRLLYASPILDHVVTSLAWSPNGDCFTVGSYNSLRVCDRLGWTLATSTIDSGSIYSTSWTADGTMFAFATARGHVGFAHLVHRRLEWRHLEVEILDDKVVQVRDTKTGHEDQLDFKDRLVHASVAFHTVVLITSTQCHVVTTTLGQLAVNAFDVPAQLSGRLGAVKQAKSCFAVVDHQNGIVVLAYSGRVLCHIKLARPETVTEALLALNDEVLVVRNPVHEDKLLQFDLSTGRPLGEIQHAQEIRKVDVDHVGLAKHVAIVDKNNDLWLAQLARGNLVKLGGMTESIRFDEETPLLASTMDGRLTFWMFPAVGFVDADLAKVAVRTKEGVKSARILWYAGSQCSLRKTDGSTMVVGWTCPYTRTLHELAARKKWDACLKICRMAKQRDLWAVLAGLALTHGNELNTAEIAYAAMDEATKVQYICHIRAFKAAELRQAEVLVFKRQFKEAEAVLLAAGMAFWAVRMWVLAHQWDRALDIVQRFKDLLPMVLVKRKEYLARVGLPEMHKRFLQLEQTSVDAVAVNGMITAEERKAGLQA</sequence>
<dbReference type="SUPFAM" id="SSF50978">
    <property type="entry name" value="WD40 repeat-like"/>
    <property type="match status" value="1"/>
</dbReference>
<dbReference type="Pfam" id="PF00400">
    <property type="entry name" value="WD40"/>
    <property type="match status" value="3"/>
</dbReference>
<dbReference type="GO" id="GO:0060271">
    <property type="term" value="P:cilium assembly"/>
    <property type="evidence" value="ECO:0007669"/>
    <property type="project" value="TreeGrafter"/>
</dbReference>
<dbReference type="Gene3D" id="2.130.10.10">
    <property type="entry name" value="YVTN repeat-like/Quinoprotein amine dehydrogenase"/>
    <property type="match status" value="2"/>
</dbReference>
<dbReference type="VEuPathDB" id="FungiDB:AMAG_01512"/>
<dbReference type="eggNOG" id="KOG1524">
    <property type="taxonomic scope" value="Eukaryota"/>
</dbReference>
<protein>
    <submittedName>
        <fullName evidence="7">Uncharacterized protein</fullName>
    </submittedName>
</protein>
<evidence type="ECO:0000256" key="3">
    <source>
        <dbReference type="ARBA" id="ARBA00023273"/>
    </source>
</evidence>
<dbReference type="InterPro" id="IPR056456">
    <property type="entry name" value="Beta-prop_IFT80_2nd"/>
</dbReference>
<dbReference type="EMBL" id="GG745329">
    <property type="protein sequence ID" value="KNE55625.1"/>
    <property type="molecule type" value="Genomic_DNA"/>
</dbReference>
<proteinExistence type="predicted"/>
<evidence type="ECO:0000256" key="2">
    <source>
        <dbReference type="ARBA" id="ARBA00023069"/>
    </source>
</evidence>
<dbReference type="Pfam" id="PF23387">
    <property type="entry name" value="TPR_IFT80_172"/>
    <property type="match status" value="1"/>
</dbReference>
<keyword evidence="4" id="KW-0853">WD repeat</keyword>
<dbReference type="Proteomes" id="UP000054350">
    <property type="component" value="Unassembled WGS sequence"/>
</dbReference>
<evidence type="ECO:0000256" key="1">
    <source>
        <dbReference type="ARBA" id="ARBA00004138"/>
    </source>
</evidence>
<dbReference type="InterPro" id="IPR015943">
    <property type="entry name" value="WD40/YVTN_repeat-like_dom_sf"/>
</dbReference>
<name>A0A0L0RZR6_ALLM3</name>
<dbReference type="STRING" id="578462.A0A0L0RZR6"/>
<dbReference type="PROSITE" id="PS50082">
    <property type="entry name" value="WD_REPEATS_2"/>
    <property type="match status" value="2"/>
</dbReference>
<dbReference type="PANTHER" id="PTHR24098">
    <property type="entry name" value="OUTER SEGMENT 5"/>
    <property type="match status" value="1"/>
</dbReference>
<feature type="repeat" description="WD" evidence="4">
    <location>
        <begin position="205"/>
        <end position="237"/>
    </location>
</feature>
<dbReference type="InterPro" id="IPR056157">
    <property type="entry name" value="TPR_IFT80_172_dom"/>
</dbReference>
<dbReference type="Pfam" id="PF23335">
    <property type="entry name" value="Beta-prop_IFT80_2nd"/>
    <property type="match status" value="1"/>
</dbReference>
<dbReference type="AlphaFoldDB" id="A0A0L0RZR6"/>
<dbReference type="GO" id="GO:0030992">
    <property type="term" value="C:intraciliary transport particle B"/>
    <property type="evidence" value="ECO:0007669"/>
    <property type="project" value="TreeGrafter"/>
</dbReference>
<dbReference type="SUPFAM" id="SSF50969">
    <property type="entry name" value="YVTN repeat-like/Quinoprotein amine dehydrogenase"/>
    <property type="match status" value="1"/>
</dbReference>
<evidence type="ECO:0000313" key="8">
    <source>
        <dbReference type="Proteomes" id="UP000054350"/>
    </source>
</evidence>
<dbReference type="InterPro" id="IPR011044">
    <property type="entry name" value="Quino_amine_DH_bsu"/>
</dbReference>
<accession>A0A0L0RZR6</accession>
<dbReference type="OrthoDB" id="408728at2759"/>